<proteinExistence type="predicted"/>
<comment type="caution">
    <text evidence="1">The sequence shown here is derived from an EMBL/GenBank/DDBJ whole genome shotgun (WGS) entry which is preliminary data.</text>
</comment>
<feature type="non-terminal residue" evidence="1">
    <location>
        <position position="62"/>
    </location>
</feature>
<accession>A0ACB8WGY9</accession>
<name>A0ACB8WGY9_9TELE</name>
<evidence type="ECO:0000313" key="2">
    <source>
        <dbReference type="Proteomes" id="UP000831701"/>
    </source>
</evidence>
<gene>
    <name evidence="1" type="ORF">L3Q82_009638</name>
</gene>
<protein>
    <submittedName>
        <fullName evidence="1">Uncharacterized protein</fullName>
    </submittedName>
</protein>
<sequence length="62" mass="6825">MEACQVQRRVRSSPAACRWIIDFLSDRVPHVKLGITCLTPKPSALDPHGGTSFPLRSSPSSY</sequence>
<keyword evidence="2" id="KW-1185">Reference proteome</keyword>
<dbReference type="EMBL" id="CM041540">
    <property type="protein sequence ID" value="KAI3367006.1"/>
    <property type="molecule type" value="Genomic_DNA"/>
</dbReference>
<evidence type="ECO:0000313" key="1">
    <source>
        <dbReference type="EMBL" id="KAI3367006.1"/>
    </source>
</evidence>
<reference evidence="1" key="1">
    <citation type="submission" date="2022-04" db="EMBL/GenBank/DDBJ databases">
        <title>Jade perch genome.</title>
        <authorList>
            <person name="Chao B."/>
        </authorList>
    </citation>
    <scope>NUCLEOTIDE SEQUENCE</scope>
    <source>
        <strain evidence="1">CB-2022</strain>
    </source>
</reference>
<organism evidence="1 2">
    <name type="scientific">Scortum barcoo</name>
    <name type="common">barcoo grunter</name>
    <dbReference type="NCBI Taxonomy" id="214431"/>
    <lineage>
        <taxon>Eukaryota</taxon>
        <taxon>Metazoa</taxon>
        <taxon>Chordata</taxon>
        <taxon>Craniata</taxon>
        <taxon>Vertebrata</taxon>
        <taxon>Euteleostomi</taxon>
        <taxon>Actinopterygii</taxon>
        <taxon>Neopterygii</taxon>
        <taxon>Teleostei</taxon>
        <taxon>Neoteleostei</taxon>
        <taxon>Acanthomorphata</taxon>
        <taxon>Eupercaria</taxon>
        <taxon>Centrarchiformes</taxon>
        <taxon>Terapontoidei</taxon>
        <taxon>Terapontidae</taxon>
        <taxon>Scortum</taxon>
    </lineage>
</organism>
<dbReference type="Proteomes" id="UP000831701">
    <property type="component" value="Chromosome 10"/>
</dbReference>